<proteinExistence type="predicted"/>
<evidence type="ECO:0008006" key="3">
    <source>
        <dbReference type="Google" id="ProtNLM"/>
    </source>
</evidence>
<dbReference type="EMBL" id="RJKL01000001">
    <property type="protein sequence ID" value="ROP28744.1"/>
    <property type="molecule type" value="Genomic_DNA"/>
</dbReference>
<dbReference type="Proteomes" id="UP000271683">
    <property type="component" value="Unassembled WGS sequence"/>
</dbReference>
<gene>
    <name evidence="1" type="ORF">EDD30_1516</name>
</gene>
<evidence type="ECO:0000313" key="1">
    <source>
        <dbReference type="EMBL" id="ROP28744.1"/>
    </source>
</evidence>
<reference evidence="1 2" key="1">
    <citation type="submission" date="2018-11" db="EMBL/GenBank/DDBJ databases">
        <title>Sequencing the genomes of 1000 actinobacteria strains.</title>
        <authorList>
            <person name="Klenk H.-P."/>
        </authorList>
    </citation>
    <scope>NUCLEOTIDE SEQUENCE [LARGE SCALE GENOMIC DNA]</scope>
    <source>
        <strain evidence="1 2">DSM 43634</strain>
    </source>
</reference>
<sequence length="153" mass="16943">MLISLVIVALLAAAIGADIAAWRSRRRFVDSGEAFRCRIRTCGYPSSTWPRLGRRWSRRMWATWIDDVLTVRRGPVFGRVISLRARVSAGVYTLATGDARRCGPHPIAVCLLIPDGCRMEIATDGEARLALVGPYVAAAVNDLPRAPIRRRQT</sequence>
<organism evidence="1 2">
    <name type="scientific">Couchioplanes caeruleus</name>
    <dbReference type="NCBI Taxonomy" id="56438"/>
    <lineage>
        <taxon>Bacteria</taxon>
        <taxon>Bacillati</taxon>
        <taxon>Actinomycetota</taxon>
        <taxon>Actinomycetes</taxon>
        <taxon>Micromonosporales</taxon>
        <taxon>Micromonosporaceae</taxon>
        <taxon>Couchioplanes</taxon>
    </lineage>
</organism>
<dbReference type="AlphaFoldDB" id="A0A3N1GEX9"/>
<evidence type="ECO:0000313" key="2">
    <source>
        <dbReference type="Proteomes" id="UP000271683"/>
    </source>
</evidence>
<dbReference type="RefSeq" id="WP_084556003.1">
    <property type="nucleotide sequence ID" value="NZ_RJKL01000001.1"/>
</dbReference>
<comment type="caution">
    <text evidence="1">The sequence shown here is derived from an EMBL/GenBank/DDBJ whole genome shotgun (WGS) entry which is preliminary data.</text>
</comment>
<name>A0A3N1GEX9_9ACTN</name>
<protein>
    <recommendedName>
        <fullName evidence="3">DUF2550 family protein</fullName>
    </recommendedName>
</protein>
<accession>A0A3N1GEX9</accession>